<dbReference type="Gene3D" id="3.30.930.10">
    <property type="entry name" value="Bira Bifunctional Protein, Domain 2"/>
    <property type="match status" value="1"/>
</dbReference>
<keyword evidence="7" id="KW-1185">Reference proteome</keyword>
<dbReference type="RefSeq" id="XP_017768144.1">
    <property type="nucleotide sequence ID" value="XM_017912655.1"/>
</dbReference>
<reference evidence="8" key="1">
    <citation type="submission" date="2025-08" db="UniProtKB">
        <authorList>
            <consortium name="RefSeq"/>
        </authorList>
    </citation>
    <scope>IDENTIFICATION</scope>
    <source>
        <tissue evidence="8">Whole Larva</tissue>
    </source>
</reference>
<comment type="function">
    <text evidence="5">Catalyzes the transfer of endogenously produced octanoic acid from octanoyl-acyl-carrier-protein onto the lipoyl domains of lipoate-dependent enzymes. Lipoyl-ACP can also act as a substrate although octanoyl-ACP is likely to be the physiological substrate.</text>
</comment>
<dbReference type="NCBIfam" id="TIGR00214">
    <property type="entry name" value="lipB"/>
    <property type="match status" value="1"/>
</dbReference>
<dbReference type="Pfam" id="PF21948">
    <property type="entry name" value="LplA-B_cat"/>
    <property type="match status" value="1"/>
</dbReference>
<keyword evidence="4 5" id="KW-0012">Acyltransferase</keyword>
<dbReference type="HAMAP" id="MF_00013">
    <property type="entry name" value="LipB"/>
    <property type="match status" value="1"/>
</dbReference>
<proteinExistence type="inferred from homology"/>
<dbReference type="CDD" id="cd16444">
    <property type="entry name" value="LipB"/>
    <property type="match status" value="1"/>
</dbReference>
<evidence type="ECO:0000313" key="8">
    <source>
        <dbReference type="RefSeq" id="XP_017768144.1"/>
    </source>
</evidence>
<dbReference type="PANTHER" id="PTHR10993:SF7">
    <property type="entry name" value="LIPOYLTRANSFERASE 2, MITOCHONDRIAL-RELATED"/>
    <property type="match status" value="1"/>
</dbReference>
<gene>
    <name evidence="8" type="primary">LOC108556512</name>
</gene>
<dbReference type="NCBIfam" id="NF010925">
    <property type="entry name" value="PRK14345.1"/>
    <property type="match status" value="1"/>
</dbReference>
<evidence type="ECO:0000259" key="6">
    <source>
        <dbReference type="PROSITE" id="PS51733"/>
    </source>
</evidence>
<dbReference type="Proteomes" id="UP000695000">
    <property type="component" value="Unplaced"/>
</dbReference>
<dbReference type="PANTHER" id="PTHR10993">
    <property type="entry name" value="OCTANOYLTRANSFERASE"/>
    <property type="match status" value="1"/>
</dbReference>
<keyword evidence="5" id="KW-0496">Mitochondrion</keyword>
<keyword evidence="3 5" id="KW-0808">Transferase</keyword>
<dbReference type="InterPro" id="IPR045864">
    <property type="entry name" value="aa-tRNA-synth_II/BPL/LPL"/>
</dbReference>
<evidence type="ECO:0000256" key="1">
    <source>
        <dbReference type="ARBA" id="ARBA00004821"/>
    </source>
</evidence>
<accession>A0ABM1M0P4</accession>
<comment type="pathway">
    <text evidence="1 5">Protein modification; protein lipoylation via endogenous pathway; protein N(6)-(lipoyl)lysine from octanoyl-[acyl-carrier-protein]: step 1/2.</text>
</comment>
<evidence type="ECO:0000256" key="4">
    <source>
        <dbReference type="ARBA" id="ARBA00023315"/>
    </source>
</evidence>
<dbReference type="PROSITE" id="PS51733">
    <property type="entry name" value="BPL_LPL_CATALYTIC"/>
    <property type="match status" value="1"/>
</dbReference>
<dbReference type="InterPro" id="IPR020605">
    <property type="entry name" value="Octanoyltransferase_CS"/>
</dbReference>
<evidence type="ECO:0000256" key="2">
    <source>
        <dbReference type="ARBA" id="ARBA00007907"/>
    </source>
</evidence>
<evidence type="ECO:0000256" key="3">
    <source>
        <dbReference type="ARBA" id="ARBA00022679"/>
    </source>
</evidence>
<organism evidence="7 8">
    <name type="scientific">Nicrophorus vespilloides</name>
    <name type="common">Boreal carrion beetle</name>
    <dbReference type="NCBI Taxonomy" id="110193"/>
    <lineage>
        <taxon>Eukaryota</taxon>
        <taxon>Metazoa</taxon>
        <taxon>Ecdysozoa</taxon>
        <taxon>Arthropoda</taxon>
        <taxon>Hexapoda</taxon>
        <taxon>Insecta</taxon>
        <taxon>Pterygota</taxon>
        <taxon>Neoptera</taxon>
        <taxon>Endopterygota</taxon>
        <taxon>Coleoptera</taxon>
        <taxon>Polyphaga</taxon>
        <taxon>Staphyliniformia</taxon>
        <taxon>Silphidae</taxon>
        <taxon>Nicrophorinae</taxon>
        <taxon>Nicrophorus</taxon>
    </lineage>
</organism>
<dbReference type="EC" id="2.3.1.181" evidence="5"/>
<feature type="domain" description="BPL/LPL catalytic" evidence="6">
    <location>
        <begin position="36"/>
        <end position="216"/>
    </location>
</feature>
<dbReference type="InterPro" id="IPR004143">
    <property type="entry name" value="BPL_LPL_catalytic"/>
</dbReference>
<dbReference type="GeneID" id="108556512"/>
<dbReference type="PROSITE" id="PS01313">
    <property type="entry name" value="LIPB"/>
    <property type="match status" value="1"/>
</dbReference>
<dbReference type="SUPFAM" id="SSF55681">
    <property type="entry name" value="Class II aaRS and biotin synthetases"/>
    <property type="match status" value="1"/>
</dbReference>
<evidence type="ECO:0000256" key="5">
    <source>
        <dbReference type="PIRNR" id="PIRNR016262"/>
    </source>
</evidence>
<comment type="similarity">
    <text evidence="2 5">Belongs to the LipB family.</text>
</comment>
<comment type="subcellular location">
    <subcellularLocation>
        <location evidence="5">Mitochondrion</location>
    </subcellularLocation>
</comment>
<dbReference type="InterPro" id="IPR000544">
    <property type="entry name" value="Octanoyltransferase"/>
</dbReference>
<comment type="catalytic activity">
    <reaction evidence="5">
        <text>octanoyl-[ACP] + L-lysyl-[protein] = N(6)-octanoyl-L-lysyl-[protein] + holo-[ACP] + H(+)</text>
        <dbReference type="Rhea" id="RHEA:17665"/>
        <dbReference type="Rhea" id="RHEA-COMP:9636"/>
        <dbReference type="Rhea" id="RHEA-COMP:9685"/>
        <dbReference type="Rhea" id="RHEA-COMP:9752"/>
        <dbReference type="Rhea" id="RHEA-COMP:9928"/>
        <dbReference type="ChEBI" id="CHEBI:15378"/>
        <dbReference type="ChEBI" id="CHEBI:29969"/>
        <dbReference type="ChEBI" id="CHEBI:64479"/>
        <dbReference type="ChEBI" id="CHEBI:78463"/>
        <dbReference type="ChEBI" id="CHEBI:78809"/>
        <dbReference type="EC" id="2.3.1.181"/>
    </reaction>
</comment>
<name>A0ABM1M0P4_NICVS</name>
<protein>
    <recommendedName>
        <fullName evidence="5">Octanoyl-[acyl-carrier-protein]:protein N-octanoyltransferase LIPT2, mitochondrial</fullName>
        <ecNumber evidence="5">2.3.1.181</ecNumber>
    </recommendedName>
</protein>
<dbReference type="PIRSF" id="PIRSF016262">
    <property type="entry name" value="LPLase"/>
    <property type="match status" value="1"/>
</dbReference>
<evidence type="ECO:0000313" key="7">
    <source>
        <dbReference type="Proteomes" id="UP000695000"/>
    </source>
</evidence>
<sequence>MAGRVVKVWRLGRINYGDAQKVQTALAQLHHSSPNDDTLNSMLLLEHTPVYTVGIRRKDYTEDEAERLRATGADFYETNRGGLITFHGPGQLVAYPIINLRQFKESMRWYVCHIEKTIIDLCRKFSLDASTSPHTGVWIGDNKVCAIGVHGSRFITTHGLALNCNVDLNWFNNIVPCGIIDKGVTSLSKEANVDISVESVIPKFLDSFSDIFRCSFVEFREEQKDDLLTKLCIEKPRADDSVIFGSKRKQI</sequence>